<accession>A0AAU9RRH7</accession>
<organism evidence="2 3">
    <name type="scientific">Thlaspi arvense</name>
    <name type="common">Field penny-cress</name>
    <dbReference type="NCBI Taxonomy" id="13288"/>
    <lineage>
        <taxon>Eukaryota</taxon>
        <taxon>Viridiplantae</taxon>
        <taxon>Streptophyta</taxon>
        <taxon>Embryophyta</taxon>
        <taxon>Tracheophyta</taxon>
        <taxon>Spermatophyta</taxon>
        <taxon>Magnoliopsida</taxon>
        <taxon>eudicotyledons</taxon>
        <taxon>Gunneridae</taxon>
        <taxon>Pentapetalae</taxon>
        <taxon>rosids</taxon>
        <taxon>malvids</taxon>
        <taxon>Brassicales</taxon>
        <taxon>Brassicaceae</taxon>
        <taxon>Thlaspideae</taxon>
        <taxon>Thlaspi</taxon>
    </lineage>
</organism>
<feature type="transmembrane region" description="Helical" evidence="1">
    <location>
        <begin position="12"/>
        <end position="30"/>
    </location>
</feature>
<evidence type="ECO:0000256" key="1">
    <source>
        <dbReference type="SAM" id="Phobius"/>
    </source>
</evidence>
<evidence type="ECO:0000313" key="3">
    <source>
        <dbReference type="Proteomes" id="UP000836841"/>
    </source>
</evidence>
<dbReference type="Proteomes" id="UP000836841">
    <property type="component" value="Chromosome 2"/>
</dbReference>
<dbReference type="PANTHER" id="PTHR48473:SF1">
    <property type="entry name" value="TIR DOMAIN-CONTAINING PROTEIN"/>
    <property type="match status" value="1"/>
</dbReference>
<keyword evidence="1" id="KW-0812">Transmembrane</keyword>
<proteinExistence type="predicted"/>
<protein>
    <submittedName>
        <fullName evidence="2">Uncharacterized protein</fullName>
    </submittedName>
</protein>
<keyword evidence="1" id="KW-0472">Membrane</keyword>
<evidence type="ECO:0000313" key="2">
    <source>
        <dbReference type="EMBL" id="CAH2048175.1"/>
    </source>
</evidence>
<keyword evidence="3" id="KW-1185">Reference proteome</keyword>
<name>A0AAU9RRH7_THLAR</name>
<dbReference type="PANTHER" id="PTHR48473">
    <property type="entry name" value="TIR DOMAIN-CONTAINING PROTEIN"/>
    <property type="match status" value="1"/>
</dbReference>
<feature type="transmembrane region" description="Helical" evidence="1">
    <location>
        <begin position="67"/>
        <end position="87"/>
    </location>
</feature>
<feature type="transmembrane region" description="Helical" evidence="1">
    <location>
        <begin position="93"/>
        <end position="113"/>
    </location>
</feature>
<dbReference type="AlphaFoldDB" id="A0AAU9RRH7"/>
<reference evidence="2 3" key="1">
    <citation type="submission" date="2022-03" db="EMBL/GenBank/DDBJ databases">
        <authorList>
            <person name="Nunn A."/>
            <person name="Chopra R."/>
            <person name="Nunn A."/>
            <person name="Contreras Garrido A."/>
        </authorList>
    </citation>
    <scope>NUCLEOTIDE SEQUENCE [LARGE SCALE GENOMIC DNA]</scope>
</reference>
<sequence>MSSIRKPYFARISLALSILSVVLSIFDLSYKIGADNAGFRWKWKPVPWFYYRSRGYRRIFGSFTDTVLLFCVVAQLIVSTINCVFIGKGQDGPIKVSVWPLFFAIAAVISKFMEKPAISKDSGSNKDVLV</sequence>
<dbReference type="EMBL" id="OU466858">
    <property type="protein sequence ID" value="CAH2048175.1"/>
    <property type="molecule type" value="Genomic_DNA"/>
</dbReference>
<keyword evidence="1" id="KW-1133">Transmembrane helix</keyword>
<gene>
    <name evidence="2" type="ORF">TAV2_LOCUS6320</name>
</gene>